<evidence type="ECO:0000313" key="2">
    <source>
        <dbReference type="Proteomes" id="UP000244906"/>
    </source>
</evidence>
<accession>A0A2V1GTP0</accession>
<dbReference type="InterPro" id="IPR016035">
    <property type="entry name" value="Acyl_Trfase/lysoPLipase"/>
</dbReference>
<comment type="caution">
    <text evidence="1">The sequence shown here is derived from an EMBL/GenBank/DDBJ whole genome shotgun (WGS) entry which is preliminary data.</text>
</comment>
<reference evidence="1 2" key="1">
    <citation type="submission" date="2018-04" db="EMBL/GenBank/DDBJ databases">
        <title>Thalassorhabdus spongiae gen. nov., sp. nov., isolated from a marine sponge in South-West Iceland.</title>
        <authorList>
            <person name="Knobloch S."/>
            <person name="Daussin A."/>
            <person name="Johannsson R."/>
            <person name="Marteinsson V.T."/>
        </authorList>
    </citation>
    <scope>NUCLEOTIDE SEQUENCE [LARGE SCALE GENOMIC DNA]</scope>
    <source>
        <strain evidence="1 2">Hp12</strain>
    </source>
</reference>
<dbReference type="SUPFAM" id="SSF52151">
    <property type="entry name" value="FabD/lysophospholipase-like"/>
    <property type="match status" value="1"/>
</dbReference>
<dbReference type="AlphaFoldDB" id="A0A2V1GTP0"/>
<dbReference type="EMBL" id="QDDL01000008">
    <property type="protein sequence ID" value="PVZ66390.1"/>
    <property type="molecule type" value="Genomic_DNA"/>
</dbReference>
<organism evidence="1 2">
    <name type="scientific">Pelagibaculum spongiae</name>
    <dbReference type="NCBI Taxonomy" id="2080658"/>
    <lineage>
        <taxon>Bacteria</taxon>
        <taxon>Pseudomonadati</taxon>
        <taxon>Pseudomonadota</taxon>
        <taxon>Gammaproteobacteria</taxon>
        <taxon>Oceanospirillales</taxon>
        <taxon>Pelagibaculum</taxon>
    </lineage>
</organism>
<name>A0A2V1GTP0_9GAMM</name>
<dbReference type="RefSeq" id="WP_116688309.1">
    <property type="nucleotide sequence ID" value="NZ_CAWNYD010000008.1"/>
</dbReference>
<sequence>MTDLTILAGKTAYQKIKDGGLSAQDIGAVIGASGAAKWLAIYGLDCAIFGHWLKDLERPVTLYGTSIGAWKLAAASRTDPIAAMEQLAEVYTQQRFTKKTSKNDVLVGANQIIESFLPAGSEQEIISNPNLRYSCGIMRSLGGFATDSTAGIVRGMAGGFMRNFAGRQYLKPYIERYVFHDPRSLPGLSASDGIACNHVALSEQNMQKVVLAAGSIPYMLPAVENIPGAPVGLYRDGGLLDYHPLMNFLPGDDRLALYPHFYDYFIPTWFDKKFKKRHLHHHIPELDNVVLLAPSRSFVEKLPYQRIPDRKDFKAMIHQYDDRVKFWNTTQQRSHQLGDQFMEAVISGKIRDHVQLIPAA</sequence>
<gene>
    <name evidence="1" type="ORF">DC094_16990</name>
</gene>
<dbReference type="Proteomes" id="UP000244906">
    <property type="component" value="Unassembled WGS sequence"/>
</dbReference>
<keyword evidence="2" id="KW-1185">Reference proteome</keyword>
<evidence type="ECO:0000313" key="1">
    <source>
        <dbReference type="EMBL" id="PVZ66390.1"/>
    </source>
</evidence>
<dbReference type="OrthoDB" id="8586159at2"/>
<protein>
    <submittedName>
        <fullName evidence="1">Uncharacterized protein</fullName>
    </submittedName>
</protein>
<proteinExistence type="predicted"/>